<name>A0A484FU83_COLOR</name>
<gene>
    <name evidence="2" type="ORF">Cob_v005578</name>
</gene>
<comment type="caution">
    <text evidence="2">The sequence shown here is derived from an EMBL/GenBank/DDBJ whole genome shotgun (WGS) entry which is preliminary data.</text>
</comment>
<feature type="region of interest" description="Disordered" evidence="1">
    <location>
        <begin position="1"/>
        <end position="26"/>
    </location>
</feature>
<sequence>MPAHALLLPNKSSGIQTPRRKAKPWRPSMRIVGLLAATPIEPRTRPPRWDPRSHRSNLLRATQCAQLSRAVSGDPSSASALGFPIPRRSNRTAPSPHSVYLPTGAAGSNKHSRREREMVANPWQPEPKMSRDIDTFGLTGSC</sequence>
<keyword evidence="3" id="KW-1185">Reference proteome</keyword>
<evidence type="ECO:0000313" key="2">
    <source>
        <dbReference type="EMBL" id="TDZ21426.1"/>
    </source>
</evidence>
<dbReference type="AlphaFoldDB" id="A0A484FU83"/>
<proteinExistence type="predicted"/>
<reference evidence="3" key="2">
    <citation type="journal article" date="2019" name="Mol. Plant Microbe Interact.">
        <title>Genome sequence resources for four phytopathogenic fungi from the Colletotrichum orbiculare species complex.</title>
        <authorList>
            <person name="Gan P."/>
            <person name="Tsushima A."/>
            <person name="Narusaka M."/>
            <person name="Narusaka Y."/>
            <person name="Takano Y."/>
            <person name="Kubo Y."/>
            <person name="Shirasu K."/>
        </authorList>
    </citation>
    <scope>GENOME REANNOTATION</scope>
    <source>
        <strain evidence="3">104-T / ATCC 96160 / CBS 514.97 / LARS 414 / MAFF 240422</strain>
    </source>
</reference>
<dbReference type="EMBL" id="AMCV02000014">
    <property type="protein sequence ID" value="TDZ21426.1"/>
    <property type="molecule type" value="Genomic_DNA"/>
</dbReference>
<evidence type="ECO:0000313" key="3">
    <source>
        <dbReference type="Proteomes" id="UP000014480"/>
    </source>
</evidence>
<protein>
    <submittedName>
        <fullName evidence="2">Uncharacterized protein</fullName>
    </submittedName>
</protein>
<accession>A0A484FU83</accession>
<organism evidence="2 3">
    <name type="scientific">Colletotrichum orbiculare (strain 104-T / ATCC 96160 / CBS 514.97 / LARS 414 / MAFF 240422)</name>
    <name type="common">Cucumber anthracnose fungus</name>
    <name type="synonym">Colletotrichum lagenarium</name>
    <dbReference type="NCBI Taxonomy" id="1213857"/>
    <lineage>
        <taxon>Eukaryota</taxon>
        <taxon>Fungi</taxon>
        <taxon>Dikarya</taxon>
        <taxon>Ascomycota</taxon>
        <taxon>Pezizomycotina</taxon>
        <taxon>Sordariomycetes</taxon>
        <taxon>Hypocreomycetidae</taxon>
        <taxon>Glomerellales</taxon>
        <taxon>Glomerellaceae</taxon>
        <taxon>Colletotrichum</taxon>
        <taxon>Colletotrichum orbiculare species complex</taxon>
    </lineage>
</organism>
<evidence type="ECO:0000256" key="1">
    <source>
        <dbReference type="SAM" id="MobiDB-lite"/>
    </source>
</evidence>
<reference evidence="3" key="1">
    <citation type="journal article" date="2013" name="New Phytol.">
        <title>Comparative genomic and transcriptomic analyses reveal the hemibiotrophic stage shift of Colletotrichum fungi.</title>
        <authorList>
            <person name="Gan P."/>
            <person name="Ikeda K."/>
            <person name="Irieda H."/>
            <person name="Narusaka M."/>
            <person name="O'Connell R.J."/>
            <person name="Narusaka Y."/>
            <person name="Takano Y."/>
            <person name="Kubo Y."/>
            <person name="Shirasu K."/>
        </authorList>
    </citation>
    <scope>NUCLEOTIDE SEQUENCE [LARGE SCALE GENOMIC DNA]</scope>
    <source>
        <strain evidence="3">104-T / ATCC 96160 / CBS 514.97 / LARS 414 / MAFF 240422</strain>
    </source>
</reference>
<dbReference type="Proteomes" id="UP000014480">
    <property type="component" value="Unassembled WGS sequence"/>
</dbReference>
<feature type="region of interest" description="Disordered" evidence="1">
    <location>
        <begin position="68"/>
        <end position="142"/>
    </location>
</feature>